<dbReference type="Pfam" id="PF00588">
    <property type="entry name" value="SpoU_methylase"/>
    <property type="match status" value="1"/>
</dbReference>
<keyword evidence="1 4" id="KW-0489">Methyltransferase</keyword>
<evidence type="ECO:0000313" key="4">
    <source>
        <dbReference type="EMBL" id="MFL9925129.1"/>
    </source>
</evidence>
<dbReference type="GO" id="GO:0032259">
    <property type="term" value="P:methylation"/>
    <property type="evidence" value="ECO:0007669"/>
    <property type="project" value="UniProtKB-KW"/>
</dbReference>
<dbReference type="InterPro" id="IPR029026">
    <property type="entry name" value="tRNA_m1G_MTases_N"/>
</dbReference>
<dbReference type="Gene3D" id="3.40.1280.10">
    <property type="match status" value="1"/>
</dbReference>
<gene>
    <name evidence="4" type="ORF">PQR62_12705</name>
</gene>
<comment type="caution">
    <text evidence="4">The sequence shown here is derived from an EMBL/GenBank/DDBJ whole genome shotgun (WGS) entry which is preliminary data.</text>
</comment>
<keyword evidence="5" id="KW-1185">Reference proteome</keyword>
<protein>
    <submittedName>
        <fullName evidence="4">RNA methyltransferase</fullName>
    </submittedName>
</protein>
<dbReference type="Proteomes" id="UP001629246">
    <property type="component" value="Unassembled WGS sequence"/>
</dbReference>
<evidence type="ECO:0000256" key="1">
    <source>
        <dbReference type="ARBA" id="ARBA00022603"/>
    </source>
</evidence>
<accession>A0ABW9AA62</accession>
<dbReference type="CDD" id="cd18095">
    <property type="entry name" value="SpoU-like_rRNA-MTase"/>
    <property type="match status" value="1"/>
</dbReference>
<dbReference type="EMBL" id="JAQQFM010000005">
    <property type="protein sequence ID" value="MFL9925129.1"/>
    <property type="molecule type" value="Genomic_DNA"/>
</dbReference>
<proteinExistence type="predicted"/>
<dbReference type="PANTHER" id="PTHR43191">
    <property type="entry name" value="RRNA METHYLTRANSFERASE 3"/>
    <property type="match status" value="1"/>
</dbReference>
<dbReference type="InterPro" id="IPR051259">
    <property type="entry name" value="rRNA_Methyltransferase"/>
</dbReference>
<dbReference type="SUPFAM" id="SSF75217">
    <property type="entry name" value="alpha/beta knot"/>
    <property type="match status" value="1"/>
</dbReference>
<dbReference type="Gene3D" id="3.30.1330.30">
    <property type="match status" value="1"/>
</dbReference>
<dbReference type="RefSeq" id="WP_408158314.1">
    <property type="nucleotide sequence ID" value="NZ_JAQQFM010000005.1"/>
</dbReference>
<sequence length="273" mass="28622">MKLISSRDNPLFKELKQLAASAQARRKAGRSLLDGVHLAQAWLQQAQGAAPLICIVAESAEVNAEVVSVMDACRSLSGCQCIVLPDALYQSISQVENGVGLTLVVDTPQPQMPTQLSGASVLLDGLQDPGNLGSILRSAAASGIRQVFCSPGTVAAWSPKVLRAGMGAHFMLDIFENADLFMLCADAAVPVLATSSYATRSIYQADLQGEVVWLFGHEGQGVAPELMDAATTQVVIPHAGAMESLNVAAAAAVCFFEAMRQRQAAIIAAESAQ</sequence>
<dbReference type="PANTHER" id="PTHR43191:SF2">
    <property type="entry name" value="RRNA METHYLTRANSFERASE 3, MITOCHONDRIAL"/>
    <property type="match status" value="1"/>
</dbReference>
<dbReference type="SUPFAM" id="SSF55315">
    <property type="entry name" value="L30e-like"/>
    <property type="match status" value="1"/>
</dbReference>
<dbReference type="InterPro" id="IPR029028">
    <property type="entry name" value="Alpha/beta_knot_MTases"/>
</dbReference>
<keyword evidence="2" id="KW-0808">Transferase</keyword>
<dbReference type="InterPro" id="IPR001537">
    <property type="entry name" value="SpoU_MeTrfase"/>
</dbReference>
<dbReference type="InterPro" id="IPR029064">
    <property type="entry name" value="Ribosomal_eL30-like_sf"/>
</dbReference>
<evidence type="ECO:0000313" key="5">
    <source>
        <dbReference type="Proteomes" id="UP001629246"/>
    </source>
</evidence>
<organism evidence="4 5">
    <name type="scientific">Herbaspirillum lusitanum</name>
    <dbReference type="NCBI Taxonomy" id="213312"/>
    <lineage>
        <taxon>Bacteria</taxon>
        <taxon>Pseudomonadati</taxon>
        <taxon>Pseudomonadota</taxon>
        <taxon>Betaproteobacteria</taxon>
        <taxon>Burkholderiales</taxon>
        <taxon>Oxalobacteraceae</taxon>
        <taxon>Herbaspirillum</taxon>
    </lineage>
</organism>
<reference evidence="4 5" key="1">
    <citation type="journal article" date="2024" name="Chem. Sci.">
        <title>Discovery of megapolipeptins by genome mining of a Burkholderiales bacteria collection.</title>
        <authorList>
            <person name="Paulo B.S."/>
            <person name="Recchia M.J.J."/>
            <person name="Lee S."/>
            <person name="Fergusson C.H."/>
            <person name="Romanowski S.B."/>
            <person name="Hernandez A."/>
            <person name="Krull N."/>
            <person name="Liu D.Y."/>
            <person name="Cavanagh H."/>
            <person name="Bos A."/>
            <person name="Gray C.A."/>
            <person name="Murphy B.T."/>
            <person name="Linington R.G."/>
            <person name="Eustaquio A.S."/>
        </authorList>
    </citation>
    <scope>NUCLEOTIDE SEQUENCE [LARGE SCALE GENOMIC DNA]</scope>
    <source>
        <strain evidence="4 5">RL21-008-BIB-A</strain>
    </source>
</reference>
<dbReference type="GO" id="GO:0008168">
    <property type="term" value="F:methyltransferase activity"/>
    <property type="evidence" value="ECO:0007669"/>
    <property type="project" value="UniProtKB-KW"/>
</dbReference>
<evidence type="ECO:0000256" key="2">
    <source>
        <dbReference type="ARBA" id="ARBA00022679"/>
    </source>
</evidence>
<feature type="domain" description="tRNA/rRNA methyltransferase SpoU type" evidence="3">
    <location>
        <begin position="120"/>
        <end position="255"/>
    </location>
</feature>
<evidence type="ECO:0000259" key="3">
    <source>
        <dbReference type="Pfam" id="PF00588"/>
    </source>
</evidence>
<name>A0ABW9AA62_9BURK</name>